<dbReference type="AlphaFoldDB" id="A0AAD6CJF9"/>
<dbReference type="Proteomes" id="UP001220324">
    <property type="component" value="Unassembled WGS sequence"/>
</dbReference>
<proteinExistence type="predicted"/>
<keyword evidence="3" id="KW-1185">Reference proteome</keyword>
<dbReference type="CDD" id="cd02440">
    <property type="entry name" value="AdoMet_MTases"/>
    <property type="match status" value="1"/>
</dbReference>
<evidence type="ECO:0008006" key="4">
    <source>
        <dbReference type="Google" id="ProtNLM"/>
    </source>
</evidence>
<dbReference type="InterPro" id="IPR029063">
    <property type="entry name" value="SAM-dependent_MTases_sf"/>
</dbReference>
<accession>A0AAD6CJF9</accession>
<protein>
    <recommendedName>
        <fullName evidence="4">S-adenosyl-L-methionine-dependent methyltransferase</fullName>
    </recommendedName>
</protein>
<name>A0AAD6CJF9_9EURO</name>
<dbReference type="Gene3D" id="3.40.50.150">
    <property type="entry name" value="Vaccinia Virus protein VP39"/>
    <property type="match status" value="1"/>
</dbReference>
<evidence type="ECO:0000256" key="1">
    <source>
        <dbReference type="SAM" id="MobiDB-lite"/>
    </source>
</evidence>
<feature type="region of interest" description="Disordered" evidence="1">
    <location>
        <begin position="344"/>
        <end position="418"/>
    </location>
</feature>
<organism evidence="2 3">
    <name type="scientific">Penicillium frequentans</name>
    <dbReference type="NCBI Taxonomy" id="3151616"/>
    <lineage>
        <taxon>Eukaryota</taxon>
        <taxon>Fungi</taxon>
        <taxon>Dikarya</taxon>
        <taxon>Ascomycota</taxon>
        <taxon>Pezizomycotina</taxon>
        <taxon>Eurotiomycetes</taxon>
        <taxon>Eurotiomycetidae</taxon>
        <taxon>Eurotiales</taxon>
        <taxon>Aspergillaceae</taxon>
        <taxon>Penicillium</taxon>
    </lineage>
</organism>
<gene>
    <name evidence="2" type="ORF">N7494_011006</name>
</gene>
<dbReference type="PANTHER" id="PTHR43591">
    <property type="entry name" value="METHYLTRANSFERASE"/>
    <property type="match status" value="1"/>
</dbReference>
<dbReference type="Pfam" id="PF13489">
    <property type="entry name" value="Methyltransf_23"/>
    <property type="match status" value="1"/>
</dbReference>
<feature type="compositionally biased region" description="Low complexity" evidence="1">
    <location>
        <begin position="371"/>
        <end position="380"/>
    </location>
</feature>
<reference evidence="2 3" key="1">
    <citation type="journal article" date="2023" name="IMA Fungus">
        <title>Comparative genomic study of the Penicillium genus elucidates a diverse pangenome and 15 lateral gene transfer events.</title>
        <authorList>
            <person name="Petersen C."/>
            <person name="Sorensen T."/>
            <person name="Nielsen M.R."/>
            <person name="Sondergaard T.E."/>
            <person name="Sorensen J.L."/>
            <person name="Fitzpatrick D.A."/>
            <person name="Frisvad J.C."/>
            <person name="Nielsen K.L."/>
        </authorList>
    </citation>
    <scope>NUCLEOTIDE SEQUENCE [LARGE SCALE GENOMIC DNA]</scope>
    <source>
        <strain evidence="2 3">IBT 35679</strain>
    </source>
</reference>
<feature type="compositionally biased region" description="Polar residues" evidence="1">
    <location>
        <begin position="404"/>
        <end position="418"/>
    </location>
</feature>
<feature type="compositionally biased region" description="Polar residues" evidence="1">
    <location>
        <begin position="350"/>
        <end position="361"/>
    </location>
</feature>
<evidence type="ECO:0000313" key="2">
    <source>
        <dbReference type="EMBL" id="KAJ5524356.1"/>
    </source>
</evidence>
<evidence type="ECO:0000313" key="3">
    <source>
        <dbReference type="Proteomes" id="UP001220324"/>
    </source>
</evidence>
<comment type="caution">
    <text evidence="2">The sequence shown here is derived from an EMBL/GenBank/DDBJ whole genome shotgun (WGS) entry which is preliminary data.</text>
</comment>
<sequence length="418" mass="46761">MKREGSSTVEADDSILVDPSFQAIKGKANYDDIHSETYSLASSIYRGVMENGRRYQTMREGEYWGPADDQHFEALEAGYLSQLVMDSESPNALFQSPVENPQNVLDIGTGRGTWAIDMADMFPSAMIRGVDLFPPPVDWMPPNCVLEVDDVLQEWTWRESFDFIHMSIMLGAFSTDEWERVYKQCYDNLTPGGWIEQFEGACHIMSDDGSLPEDSILASWGDNLIAASNKSGRPMGTLDTMREQIEKAGFIDVHEKVYKWPIGGWAKDPVLKEAGRLNSTMWKSGMEGWAMYLLTRYGTPKPWSKQEVQVLVAKARAEVKNPAHHIYILARRIWARKPTSEELAKESKVTSESTQSAQQPPHRTPTPVAESSIGSKSRSPSPERPTHATPPYLESSPELEKSSVTDGTSTRGSSPQKT</sequence>
<dbReference type="SUPFAM" id="SSF53335">
    <property type="entry name" value="S-adenosyl-L-methionine-dependent methyltransferases"/>
    <property type="match status" value="1"/>
</dbReference>
<dbReference type="EMBL" id="JAQIZZ010000008">
    <property type="protein sequence ID" value="KAJ5524356.1"/>
    <property type="molecule type" value="Genomic_DNA"/>
</dbReference>
<dbReference type="PANTHER" id="PTHR43591:SF10">
    <property type="entry name" value="ABC TRANSMEMBRANE TYPE-1 DOMAIN-CONTAINING PROTEIN-RELATED"/>
    <property type="match status" value="1"/>
</dbReference>
<dbReference type="GO" id="GO:0008168">
    <property type="term" value="F:methyltransferase activity"/>
    <property type="evidence" value="ECO:0007669"/>
    <property type="project" value="TreeGrafter"/>
</dbReference>